<organism evidence="1">
    <name type="scientific">Eremomyces bilateralis CBS 781.70</name>
    <dbReference type="NCBI Taxonomy" id="1392243"/>
    <lineage>
        <taxon>Eukaryota</taxon>
        <taxon>Fungi</taxon>
        <taxon>Dikarya</taxon>
        <taxon>Ascomycota</taxon>
        <taxon>Pezizomycotina</taxon>
        <taxon>Dothideomycetes</taxon>
        <taxon>Dothideomycetes incertae sedis</taxon>
        <taxon>Eremomycetales</taxon>
        <taxon>Eremomycetaceae</taxon>
        <taxon>Eremomyces</taxon>
    </lineage>
</organism>
<name>A0A6G1GGW4_9PEZI</name>
<dbReference type="SUPFAM" id="SSF48403">
    <property type="entry name" value="Ankyrin repeat"/>
    <property type="match status" value="1"/>
</dbReference>
<dbReference type="InterPro" id="IPR036770">
    <property type="entry name" value="Ankyrin_rpt-contain_sf"/>
</dbReference>
<protein>
    <recommendedName>
        <fullName evidence="4">Ankyrin</fullName>
    </recommendedName>
</protein>
<dbReference type="OrthoDB" id="19174at2759"/>
<dbReference type="GeneID" id="54414560"/>
<sequence>MAPIDVLLNLVPQHPDKVLSHLSTYPDLAAAADANGYTLMHAAASYGHVDLLRTLATQYHVSPDIADPDQETPLFAVEELRVARCLVEELGARTDWVNEEGRTARERIEEEGEFPELAVWLKSRESGASGRETRVTEAEEGVGVETLAGTEGSVLNRPPPLPEGMQVNMSMEAEQPEELSPDPEFRRRIEELAAREDFQSEEGQAELRRLVTEAVTGLGGEPEREVRRRLD</sequence>
<dbReference type="RefSeq" id="XP_033538978.1">
    <property type="nucleotide sequence ID" value="XM_033673990.1"/>
</dbReference>
<gene>
    <name evidence="1 3" type="ORF">P152DRAFT_15781</name>
</gene>
<dbReference type="EMBL" id="ML975149">
    <property type="protein sequence ID" value="KAF1817347.1"/>
    <property type="molecule type" value="Genomic_DNA"/>
</dbReference>
<reference evidence="3" key="3">
    <citation type="submission" date="2025-04" db="UniProtKB">
        <authorList>
            <consortium name="RefSeq"/>
        </authorList>
    </citation>
    <scope>IDENTIFICATION</scope>
    <source>
        <strain evidence="3">CBS 781.70</strain>
    </source>
</reference>
<dbReference type="InterPro" id="IPR002110">
    <property type="entry name" value="Ankyrin_rpt"/>
</dbReference>
<proteinExistence type="predicted"/>
<dbReference type="Proteomes" id="UP000504638">
    <property type="component" value="Unplaced"/>
</dbReference>
<dbReference type="AlphaFoldDB" id="A0A6G1GGW4"/>
<dbReference type="Gene3D" id="1.25.40.20">
    <property type="entry name" value="Ankyrin repeat-containing domain"/>
    <property type="match status" value="1"/>
</dbReference>
<evidence type="ECO:0000313" key="3">
    <source>
        <dbReference type="RefSeq" id="XP_033538978.1"/>
    </source>
</evidence>
<evidence type="ECO:0000313" key="1">
    <source>
        <dbReference type="EMBL" id="KAF1817347.1"/>
    </source>
</evidence>
<accession>A0A6G1GGW4</accession>
<reference evidence="1 3" key="1">
    <citation type="submission" date="2020-01" db="EMBL/GenBank/DDBJ databases">
        <authorList>
            <consortium name="DOE Joint Genome Institute"/>
            <person name="Haridas S."/>
            <person name="Albert R."/>
            <person name="Binder M."/>
            <person name="Bloem J."/>
            <person name="Labutti K."/>
            <person name="Salamov A."/>
            <person name="Andreopoulos B."/>
            <person name="Baker S.E."/>
            <person name="Barry K."/>
            <person name="Bills G."/>
            <person name="Bluhm B.H."/>
            <person name="Cannon C."/>
            <person name="Castanera R."/>
            <person name="Culley D.E."/>
            <person name="Daum C."/>
            <person name="Ezra D."/>
            <person name="Gonzalez J.B."/>
            <person name="Henrissat B."/>
            <person name="Kuo A."/>
            <person name="Liang C."/>
            <person name="Lipzen A."/>
            <person name="Lutzoni F."/>
            <person name="Magnuson J."/>
            <person name="Mondo S."/>
            <person name="Nolan M."/>
            <person name="Ohm R."/>
            <person name="Pangilinan J."/>
            <person name="Park H.-J."/>
            <person name="Ramirez L."/>
            <person name="Alfaro M."/>
            <person name="Sun H."/>
            <person name="Tritt A."/>
            <person name="Yoshinaga Y."/>
            <person name="Zwiers L.-H."/>
            <person name="Turgeon B.G."/>
            <person name="Goodwin S.B."/>
            <person name="Spatafora J.W."/>
            <person name="Crous P.W."/>
            <person name="Grigoriev I.V."/>
        </authorList>
    </citation>
    <scope>NUCLEOTIDE SEQUENCE</scope>
    <source>
        <strain evidence="1 3">CBS 781.70</strain>
    </source>
</reference>
<dbReference type="Pfam" id="PF00023">
    <property type="entry name" value="Ank"/>
    <property type="match status" value="1"/>
</dbReference>
<reference evidence="3" key="2">
    <citation type="submission" date="2020-04" db="EMBL/GenBank/DDBJ databases">
        <authorList>
            <consortium name="NCBI Genome Project"/>
        </authorList>
    </citation>
    <scope>NUCLEOTIDE SEQUENCE</scope>
    <source>
        <strain evidence="3">CBS 781.70</strain>
    </source>
</reference>
<keyword evidence="2" id="KW-1185">Reference proteome</keyword>
<evidence type="ECO:0008006" key="4">
    <source>
        <dbReference type="Google" id="ProtNLM"/>
    </source>
</evidence>
<evidence type="ECO:0000313" key="2">
    <source>
        <dbReference type="Proteomes" id="UP000504638"/>
    </source>
</evidence>